<dbReference type="Proteomes" id="UP000015104">
    <property type="component" value="Unassembled WGS sequence"/>
</dbReference>
<evidence type="ECO:0008006" key="4">
    <source>
        <dbReference type="Google" id="ProtNLM"/>
    </source>
</evidence>
<dbReference type="EnsemblMetazoa" id="tetur16g03620.1">
    <property type="protein sequence ID" value="tetur16g03620.1"/>
    <property type="gene ID" value="tetur16g03620"/>
</dbReference>
<accession>T1KP68</accession>
<reference evidence="2" key="2">
    <citation type="submission" date="2015-06" db="UniProtKB">
        <authorList>
            <consortium name="EnsemblMetazoa"/>
        </authorList>
    </citation>
    <scope>IDENTIFICATION</scope>
</reference>
<keyword evidence="3" id="KW-1185">Reference proteome</keyword>
<evidence type="ECO:0000256" key="1">
    <source>
        <dbReference type="SAM" id="SignalP"/>
    </source>
</evidence>
<keyword evidence="1" id="KW-0732">Signal</keyword>
<evidence type="ECO:0000313" key="2">
    <source>
        <dbReference type="EnsemblMetazoa" id="tetur16g03620.1"/>
    </source>
</evidence>
<dbReference type="AlphaFoldDB" id="T1KP68"/>
<protein>
    <recommendedName>
        <fullName evidence="4">CUB domain-containing protein</fullName>
    </recommendedName>
</protein>
<feature type="signal peptide" evidence="1">
    <location>
        <begin position="1"/>
        <end position="18"/>
    </location>
</feature>
<proteinExistence type="predicted"/>
<reference evidence="3" key="1">
    <citation type="submission" date="2011-08" db="EMBL/GenBank/DDBJ databases">
        <authorList>
            <person name="Rombauts S."/>
        </authorList>
    </citation>
    <scope>NUCLEOTIDE SEQUENCE</scope>
    <source>
        <strain evidence="3">London</strain>
    </source>
</reference>
<evidence type="ECO:0000313" key="3">
    <source>
        <dbReference type="Proteomes" id="UP000015104"/>
    </source>
</evidence>
<sequence>MYFSFLFVLFFINLQVEANNSCNDECLTKTYCISSDGSGVCSANNLVTAQFQVFSVFGKYDNLQLTLESSNVPVHAEKLMKVNIRRGYSRESVFTCHKIADDLAYAQFDADNYAPITSTWSVKDGVVSCTWTLDMHELIWPHGVDMIKDSQQSITLIDESHKVTVAKDTSQLPIYHAQYLKCCNKVHGNDGFLLTFDQIEQQIRYRLYYWGHSGKHVTVSLTRKDGIELEFECYQDYGVLGYIRNGTERISVEHQITQTMSLNNNEVCSWATPFVLGDSSISIDASTTVFELKVREGDWKFYTEKDVFSAFGNAFASHLAGLIQPTRSRLVEFGFDVIQNIRLLGLRRIG</sequence>
<dbReference type="HOGENOM" id="CLU_061269_1_0_1"/>
<name>T1KP68_TETUR</name>
<dbReference type="EMBL" id="CAEY01000289">
    <property type="status" value="NOT_ANNOTATED_CDS"/>
    <property type="molecule type" value="Genomic_DNA"/>
</dbReference>
<feature type="chain" id="PRO_5004580949" description="CUB domain-containing protein" evidence="1">
    <location>
        <begin position="19"/>
        <end position="350"/>
    </location>
</feature>
<organism evidence="2 3">
    <name type="scientific">Tetranychus urticae</name>
    <name type="common">Two-spotted spider mite</name>
    <dbReference type="NCBI Taxonomy" id="32264"/>
    <lineage>
        <taxon>Eukaryota</taxon>
        <taxon>Metazoa</taxon>
        <taxon>Ecdysozoa</taxon>
        <taxon>Arthropoda</taxon>
        <taxon>Chelicerata</taxon>
        <taxon>Arachnida</taxon>
        <taxon>Acari</taxon>
        <taxon>Acariformes</taxon>
        <taxon>Trombidiformes</taxon>
        <taxon>Prostigmata</taxon>
        <taxon>Eleutherengona</taxon>
        <taxon>Raphignathae</taxon>
        <taxon>Tetranychoidea</taxon>
        <taxon>Tetranychidae</taxon>
        <taxon>Tetranychus</taxon>
    </lineage>
</organism>